<keyword evidence="3" id="KW-1015">Disulfide bond</keyword>
<reference evidence="7 8" key="1">
    <citation type="submission" date="2019-03" db="EMBL/GenBank/DDBJ databases">
        <title>Genomic Encyclopedia of Type Strains, Phase IV (KMG-IV): sequencing the most valuable type-strain genomes for metagenomic binning, comparative biology and taxonomic classification.</title>
        <authorList>
            <person name="Goeker M."/>
        </authorList>
    </citation>
    <scope>NUCLEOTIDE SEQUENCE [LARGE SCALE GENOMIC DNA]</scope>
    <source>
        <strain evidence="7 8">DSM 100059</strain>
    </source>
</reference>
<dbReference type="Gene3D" id="3.40.30.10">
    <property type="entry name" value="Glutaredoxin"/>
    <property type="match status" value="1"/>
</dbReference>
<dbReference type="OrthoDB" id="750178at2"/>
<evidence type="ECO:0000256" key="1">
    <source>
        <dbReference type="ARBA" id="ARBA00004196"/>
    </source>
</evidence>
<evidence type="ECO:0000256" key="4">
    <source>
        <dbReference type="ARBA" id="ARBA00023284"/>
    </source>
</evidence>
<dbReference type="Pfam" id="PF14289">
    <property type="entry name" value="DUF4369"/>
    <property type="match status" value="1"/>
</dbReference>
<evidence type="ECO:0000313" key="8">
    <source>
        <dbReference type="Proteomes" id="UP000294498"/>
    </source>
</evidence>
<protein>
    <submittedName>
        <fullName evidence="7">Peroxiredoxin</fullName>
    </submittedName>
</protein>
<dbReference type="GO" id="GO:0030313">
    <property type="term" value="C:cell envelope"/>
    <property type="evidence" value="ECO:0007669"/>
    <property type="project" value="UniProtKB-SubCell"/>
</dbReference>
<dbReference type="InterPro" id="IPR013766">
    <property type="entry name" value="Thioredoxin_domain"/>
</dbReference>
<dbReference type="RefSeq" id="WP_133999748.1">
    <property type="nucleotide sequence ID" value="NZ_SODV01000002.1"/>
</dbReference>
<dbReference type="GO" id="GO:0017004">
    <property type="term" value="P:cytochrome complex assembly"/>
    <property type="evidence" value="ECO:0007669"/>
    <property type="project" value="UniProtKB-KW"/>
</dbReference>
<feature type="chain" id="PRO_5020407968" evidence="5">
    <location>
        <begin position="20"/>
        <end position="372"/>
    </location>
</feature>
<dbReference type="SUPFAM" id="SSF52833">
    <property type="entry name" value="Thioredoxin-like"/>
    <property type="match status" value="1"/>
</dbReference>
<evidence type="ECO:0000256" key="2">
    <source>
        <dbReference type="ARBA" id="ARBA00022748"/>
    </source>
</evidence>
<dbReference type="InterPro" id="IPR050553">
    <property type="entry name" value="Thioredoxin_ResA/DsbE_sf"/>
</dbReference>
<proteinExistence type="predicted"/>
<evidence type="ECO:0000259" key="6">
    <source>
        <dbReference type="PROSITE" id="PS51352"/>
    </source>
</evidence>
<dbReference type="EMBL" id="SODV01000002">
    <property type="protein sequence ID" value="TDW97465.1"/>
    <property type="molecule type" value="Genomic_DNA"/>
</dbReference>
<dbReference type="InterPro" id="IPR000866">
    <property type="entry name" value="AhpC/TSA"/>
</dbReference>
<evidence type="ECO:0000256" key="5">
    <source>
        <dbReference type="SAM" id="SignalP"/>
    </source>
</evidence>
<keyword evidence="2" id="KW-0201">Cytochrome c-type biogenesis</keyword>
<comment type="subcellular location">
    <subcellularLocation>
        <location evidence="1">Cell envelope</location>
    </subcellularLocation>
</comment>
<name>A0A4R8DIR3_9BACT</name>
<dbReference type="GO" id="GO:0016209">
    <property type="term" value="F:antioxidant activity"/>
    <property type="evidence" value="ECO:0007669"/>
    <property type="project" value="InterPro"/>
</dbReference>
<dbReference type="CDD" id="cd02966">
    <property type="entry name" value="TlpA_like_family"/>
    <property type="match status" value="1"/>
</dbReference>
<keyword evidence="5" id="KW-0732">Signal</keyword>
<dbReference type="Proteomes" id="UP000294498">
    <property type="component" value="Unassembled WGS sequence"/>
</dbReference>
<dbReference type="PANTHER" id="PTHR42852:SF6">
    <property type="entry name" value="THIOL:DISULFIDE INTERCHANGE PROTEIN DSBE"/>
    <property type="match status" value="1"/>
</dbReference>
<evidence type="ECO:0000313" key="7">
    <source>
        <dbReference type="EMBL" id="TDW97465.1"/>
    </source>
</evidence>
<dbReference type="Pfam" id="PF00578">
    <property type="entry name" value="AhpC-TSA"/>
    <property type="match status" value="1"/>
</dbReference>
<gene>
    <name evidence="7" type="ORF">EDB95_5315</name>
</gene>
<feature type="domain" description="Thioredoxin" evidence="6">
    <location>
        <begin position="231"/>
        <end position="372"/>
    </location>
</feature>
<dbReference type="AlphaFoldDB" id="A0A4R8DIR3"/>
<keyword evidence="8" id="KW-1185">Reference proteome</keyword>
<keyword evidence="4" id="KW-0676">Redox-active center</keyword>
<dbReference type="GO" id="GO:0016491">
    <property type="term" value="F:oxidoreductase activity"/>
    <property type="evidence" value="ECO:0007669"/>
    <property type="project" value="InterPro"/>
</dbReference>
<sequence length="372" mass="41173">MKKFFCFFFQLAVPMALFAQTFTIHGTLRNMTAGEIYLLYAKDGQRTLDSVSVTDGAYVFHGEVSDEGPAYLLDRSPNQGIPLHEPHFAQIYLTPGVLTVAHTDSFSNTAFTGSELNTQFKGLQDAEKPYSQREADLVTRYQAAHAAGDTAAMAALEKENEQLRAETNTVYGAFARQHPASPLALYALGQYASRDMDPDKLQPIFDGLNASIKGSRQGKAFGERLDIAAKTAVGKPAPDFTQNDTAGNPVTLSSFKGKYVLLDFWASWCRPCRMENPNLVGVYAQYHPKGFAILSVSLDRSGDRDKWLAAIQMDHLSWTQVSDLQFWNNAVAKQYGVNAIPQNFLIDPQGRIIGKNLRGEELEKRLAGIFLN</sequence>
<dbReference type="PANTHER" id="PTHR42852">
    <property type="entry name" value="THIOL:DISULFIDE INTERCHANGE PROTEIN DSBE"/>
    <property type="match status" value="1"/>
</dbReference>
<dbReference type="InterPro" id="IPR036249">
    <property type="entry name" value="Thioredoxin-like_sf"/>
</dbReference>
<dbReference type="PROSITE" id="PS51352">
    <property type="entry name" value="THIOREDOXIN_2"/>
    <property type="match status" value="1"/>
</dbReference>
<evidence type="ECO:0000256" key="3">
    <source>
        <dbReference type="ARBA" id="ARBA00023157"/>
    </source>
</evidence>
<dbReference type="InterPro" id="IPR025380">
    <property type="entry name" value="DUF4369"/>
</dbReference>
<accession>A0A4R8DIR3</accession>
<organism evidence="7 8">
    <name type="scientific">Dinghuibacter silviterrae</name>
    <dbReference type="NCBI Taxonomy" id="1539049"/>
    <lineage>
        <taxon>Bacteria</taxon>
        <taxon>Pseudomonadati</taxon>
        <taxon>Bacteroidota</taxon>
        <taxon>Chitinophagia</taxon>
        <taxon>Chitinophagales</taxon>
        <taxon>Chitinophagaceae</taxon>
        <taxon>Dinghuibacter</taxon>
    </lineage>
</organism>
<feature type="signal peptide" evidence="5">
    <location>
        <begin position="1"/>
        <end position="19"/>
    </location>
</feature>
<comment type="caution">
    <text evidence="7">The sequence shown here is derived from an EMBL/GenBank/DDBJ whole genome shotgun (WGS) entry which is preliminary data.</text>
</comment>